<feature type="compositionally biased region" description="Low complexity" evidence="1">
    <location>
        <begin position="359"/>
        <end position="371"/>
    </location>
</feature>
<keyword evidence="2" id="KW-1133">Transmembrane helix</keyword>
<keyword evidence="2" id="KW-0812">Transmembrane</keyword>
<name>A0ABM1FCR2_SOLPN</name>
<protein>
    <submittedName>
        <fullName evidence="4">Uncharacterized protein LOC107001556</fullName>
    </submittedName>
</protein>
<dbReference type="PANTHER" id="PTHR33067">
    <property type="entry name" value="RNA-DIRECTED DNA POLYMERASE-RELATED"/>
    <property type="match status" value="1"/>
</dbReference>
<dbReference type="CDD" id="cd00303">
    <property type="entry name" value="retropepsin_like"/>
    <property type="match status" value="1"/>
</dbReference>
<evidence type="ECO:0000256" key="2">
    <source>
        <dbReference type="SAM" id="Phobius"/>
    </source>
</evidence>
<proteinExistence type="predicted"/>
<dbReference type="GeneID" id="107001556"/>
<keyword evidence="3" id="KW-1185">Reference proteome</keyword>
<feature type="transmembrane region" description="Helical" evidence="2">
    <location>
        <begin position="105"/>
        <end position="125"/>
    </location>
</feature>
<gene>
    <name evidence="4" type="primary">LOC107001556</name>
</gene>
<reference evidence="3" key="1">
    <citation type="journal article" date="2014" name="Nat. Genet.">
        <title>The genome of the stress-tolerant wild tomato species Solanum pennellii.</title>
        <authorList>
            <person name="Bolger A."/>
            <person name="Scossa F."/>
            <person name="Bolger M.E."/>
            <person name="Lanz C."/>
            <person name="Maumus F."/>
            <person name="Tohge T."/>
            <person name="Quesneville H."/>
            <person name="Alseekh S."/>
            <person name="Sorensen I."/>
            <person name="Lichtenstein G."/>
            <person name="Fich E.A."/>
            <person name="Conte M."/>
            <person name="Keller H."/>
            <person name="Schneeberger K."/>
            <person name="Schwacke R."/>
            <person name="Ofner I."/>
            <person name="Vrebalov J."/>
            <person name="Xu Y."/>
            <person name="Osorio S."/>
            <person name="Aflitos S.A."/>
            <person name="Schijlen E."/>
            <person name="Jimenez-Gomez J.M."/>
            <person name="Ryngajllo M."/>
            <person name="Kimura S."/>
            <person name="Kumar R."/>
            <person name="Koenig D."/>
            <person name="Headland L.R."/>
            <person name="Maloof J.N."/>
            <person name="Sinha N."/>
            <person name="van Ham R.C."/>
            <person name="Lankhorst R.K."/>
            <person name="Mao L."/>
            <person name="Vogel A."/>
            <person name="Arsova B."/>
            <person name="Panstruga R."/>
            <person name="Fei Z."/>
            <person name="Rose J.K."/>
            <person name="Zamir D."/>
            <person name="Carrari F."/>
            <person name="Giovannoni J.J."/>
            <person name="Weigel D."/>
            <person name="Usadel B."/>
            <person name="Fernie A.R."/>
        </authorList>
    </citation>
    <scope>NUCLEOTIDE SEQUENCE [LARGE SCALE GENOMIC DNA]</scope>
    <source>
        <strain evidence="3">cv. LA0716</strain>
    </source>
</reference>
<dbReference type="Gene3D" id="2.40.70.10">
    <property type="entry name" value="Acid Proteases"/>
    <property type="match status" value="1"/>
</dbReference>
<accession>A0ABM1FCR2</accession>
<feature type="region of interest" description="Disordered" evidence="1">
    <location>
        <begin position="309"/>
        <end position="331"/>
    </location>
</feature>
<feature type="transmembrane region" description="Helical" evidence="2">
    <location>
        <begin position="131"/>
        <end position="151"/>
    </location>
</feature>
<evidence type="ECO:0000313" key="3">
    <source>
        <dbReference type="Proteomes" id="UP000694930"/>
    </source>
</evidence>
<sequence>MPSYAKFIKDICTKKRSVCFEDDKRMRHYSVIVTRSFVQKKEDLGAFTIPCTIDLLQFSKALCDLGASINLMPLSIYKNLGLGYPKPSALQLLMADQTVNRPIGILYNVLVKVVLFIFSDDFVILDYEVDFEVPIIIGRLFLLLVAPWSIWIKENELRLNNEEETLNICTSMKQSGELQMVSAKSNRDESMSEREYPSKPKKLELDMKRRESQPVLAAFYDLIPWFANFANYLASVIVPPDLSYHQRKKLMHDVKKFFWDEPYLYGFYGDGTIRSCMPNVQMAPKPEIAYFRGRPKSVAPCCRMIRTSEDERDPEYVPPGTRTPTPAARATRVTPNKVDSYLVTASQFDEESTLTDTLSGSASGSKGVSGSEATLGSELAHSTGSN</sequence>
<dbReference type="PANTHER" id="PTHR33067:SF9">
    <property type="entry name" value="RNA-DIRECTED DNA POLYMERASE"/>
    <property type="match status" value="1"/>
</dbReference>
<reference evidence="4" key="2">
    <citation type="submission" date="2025-08" db="UniProtKB">
        <authorList>
            <consortium name="RefSeq"/>
        </authorList>
    </citation>
    <scope>IDENTIFICATION</scope>
</reference>
<feature type="compositionally biased region" description="Low complexity" evidence="1">
    <location>
        <begin position="318"/>
        <end position="331"/>
    </location>
</feature>
<evidence type="ECO:0000313" key="4">
    <source>
        <dbReference type="RefSeq" id="XP_015055036.1"/>
    </source>
</evidence>
<dbReference type="Proteomes" id="UP000694930">
    <property type="component" value="Chromosome 10"/>
</dbReference>
<dbReference type="InterPro" id="IPR021109">
    <property type="entry name" value="Peptidase_aspartic_dom_sf"/>
</dbReference>
<feature type="region of interest" description="Disordered" evidence="1">
    <location>
        <begin position="349"/>
        <end position="386"/>
    </location>
</feature>
<organism evidence="3 4">
    <name type="scientific">Solanum pennellii</name>
    <name type="common">Tomato</name>
    <name type="synonym">Lycopersicon pennellii</name>
    <dbReference type="NCBI Taxonomy" id="28526"/>
    <lineage>
        <taxon>Eukaryota</taxon>
        <taxon>Viridiplantae</taxon>
        <taxon>Streptophyta</taxon>
        <taxon>Embryophyta</taxon>
        <taxon>Tracheophyta</taxon>
        <taxon>Spermatophyta</taxon>
        <taxon>Magnoliopsida</taxon>
        <taxon>eudicotyledons</taxon>
        <taxon>Gunneridae</taxon>
        <taxon>Pentapetalae</taxon>
        <taxon>asterids</taxon>
        <taxon>lamiids</taxon>
        <taxon>Solanales</taxon>
        <taxon>Solanaceae</taxon>
        <taxon>Solanoideae</taxon>
        <taxon>Solaneae</taxon>
        <taxon>Solanum</taxon>
        <taxon>Solanum subgen. Lycopersicon</taxon>
    </lineage>
</organism>
<keyword evidence="2" id="KW-0472">Membrane</keyword>
<evidence type="ECO:0000256" key="1">
    <source>
        <dbReference type="SAM" id="MobiDB-lite"/>
    </source>
</evidence>
<dbReference type="RefSeq" id="XP_015055036.1">
    <property type="nucleotide sequence ID" value="XM_015199550.1"/>
</dbReference>